<evidence type="ECO:0000256" key="7">
    <source>
        <dbReference type="PROSITE-ProRule" id="PRU10007"/>
    </source>
</evidence>
<dbReference type="InterPro" id="IPR015590">
    <property type="entry name" value="Aldehyde_DH_dom"/>
</dbReference>
<sequence>MFRTLDVIRANRSRFRLHFQLQNNLSFWKSYINGEWIEANDGERYEIKNPADGEIIRCVPNMKIEDCQKAIEAAKCAFHSEEWSSLCAKQRSQLLKIAEVITAESGKPITEAKREVLYGSSFIEWFGEEARRIRGEIVPYPKKDREILVVKQPLGVAGLITPWNFPLSMITRKAGAALAAGCTLVVKPSSFTPLTCLAVTRLAEEAGFPKGVINVVTTKSARTVGEYMCNSPDIQIISFTGSTRIGKIVYGLCSKTMKRISLELGGNAPLIVFDSADLKNAVESALAAKFRNCGQACTAANRIFVQEGIYKQFVDKFKTYVEDLSVGHGRCENTQIGPLINEDQLNKMNEFVKDAREKNACILTGGEGLPQMGKLFFAPTIITEVPREAKIYAEEIFGPIAPIIKFKGEKEVLQKANETRVGLAGYFFSENLQQVFRVAKCLEVGMIGINEGIISTTEAPFGGVKESGIGREAGHQGVDEYVDIKYICLGNLKY</sequence>
<evidence type="ECO:0000256" key="4">
    <source>
        <dbReference type="ARBA" id="ARBA00019842"/>
    </source>
</evidence>
<dbReference type="InterPro" id="IPR016162">
    <property type="entry name" value="Ald_DH_N"/>
</dbReference>
<dbReference type="SUPFAM" id="SSF53720">
    <property type="entry name" value="ALDH-like"/>
    <property type="match status" value="1"/>
</dbReference>
<dbReference type="AlphaFoldDB" id="A0A1A9VYC2"/>
<keyword evidence="5 8" id="KW-0560">Oxidoreductase</keyword>
<proteinExistence type="inferred from homology"/>
<evidence type="ECO:0000256" key="1">
    <source>
        <dbReference type="ARBA" id="ARBA00005176"/>
    </source>
</evidence>
<accession>A0A1A9VYC2</accession>
<dbReference type="InterPro" id="IPR029510">
    <property type="entry name" value="Ald_DH_CS_GLU"/>
</dbReference>
<dbReference type="Gene3D" id="3.40.605.10">
    <property type="entry name" value="Aldehyde Dehydrogenase, Chain A, domain 1"/>
    <property type="match status" value="1"/>
</dbReference>
<dbReference type="GO" id="GO:0005739">
    <property type="term" value="C:mitochondrion"/>
    <property type="evidence" value="ECO:0007669"/>
    <property type="project" value="TreeGrafter"/>
</dbReference>
<feature type="active site" evidence="7">
    <location>
        <position position="263"/>
    </location>
</feature>
<keyword evidence="11" id="KW-1185">Reference proteome</keyword>
<organism evidence="10 11">
    <name type="scientific">Glossina austeni</name>
    <name type="common">Savannah tsetse fly</name>
    <dbReference type="NCBI Taxonomy" id="7395"/>
    <lineage>
        <taxon>Eukaryota</taxon>
        <taxon>Metazoa</taxon>
        <taxon>Ecdysozoa</taxon>
        <taxon>Arthropoda</taxon>
        <taxon>Hexapoda</taxon>
        <taxon>Insecta</taxon>
        <taxon>Pterygota</taxon>
        <taxon>Neoptera</taxon>
        <taxon>Endopterygota</taxon>
        <taxon>Diptera</taxon>
        <taxon>Brachycera</taxon>
        <taxon>Muscomorpha</taxon>
        <taxon>Hippoboscoidea</taxon>
        <taxon>Glossinidae</taxon>
        <taxon>Glossina</taxon>
    </lineage>
</organism>
<dbReference type="FunFam" id="3.40.309.10:FF:000004">
    <property type="entry name" value="Succinate-semialdehyde dehydrogenase I"/>
    <property type="match status" value="1"/>
</dbReference>
<evidence type="ECO:0000256" key="8">
    <source>
        <dbReference type="RuleBase" id="RU003345"/>
    </source>
</evidence>
<dbReference type="EnsemblMetazoa" id="GAUT051642-RA">
    <property type="protein sequence ID" value="GAUT051642-PA"/>
    <property type="gene ID" value="GAUT051642"/>
</dbReference>
<dbReference type="Proteomes" id="UP000078200">
    <property type="component" value="Unassembled WGS sequence"/>
</dbReference>
<dbReference type="InterPro" id="IPR016163">
    <property type="entry name" value="Ald_DH_C"/>
</dbReference>
<dbReference type="PANTHER" id="PTHR43353">
    <property type="entry name" value="SUCCINATE-SEMIALDEHYDE DEHYDROGENASE, MITOCHONDRIAL"/>
    <property type="match status" value="1"/>
</dbReference>
<evidence type="ECO:0000259" key="9">
    <source>
        <dbReference type="Pfam" id="PF00171"/>
    </source>
</evidence>
<dbReference type="EC" id="1.2.1.24" evidence="3"/>
<comment type="pathway">
    <text evidence="1">Amino-acid degradation; 4-aminobutanoate degradation.</text>
</comment>
<dbReference type="FunFam" id="3.40.605.10:FF:000005">
    <property type="entry name" value="Succinate-semialdehyde dehydrogenase I"/>
    <property type="match status" value="1"/>
</dbReference>
<feature type="domain" description="Aldehyde dehydrogenase" evidence="9">
    <location>
        <begin position="36"/>
        <end position="487"/>
    </location>
</feature>
<evidence type="ECO:0000256" key="6">
    <source>
        <dbReference type="ARBA" id="ARBA00030806"/>
    </source>
</evidence>
<dbReference type="InterPro" id="IPR016160">
    <property type="entry name" value="Ald_DH_CS_CYS"/>
</dbReference>
<evidence type="ECO:0000256" key="3">
    <source>
        <dbReference type="ARBA" id="ARBA00013051"/>
    </source>
</evidence>
<evidence type="ECO:0000313" key="10">
    <source>
        <dbReference type="EnsemblMetazoa" id="GAUT051642-PA"/>
    </source>
</evidence>
<comment type="similarity">
    <text evidence="2 8">Belongs to the aldehyde dehydrogenase family.</text>
</comment>
<name>A0A1A9VYC2_GLOAU</name>
<dbReference type="Pfam" id="PF00171">
    <property type="entry name" value="Aldedh"/>
    <property type="match status" value="1"/>
</dbReference>
<dbReference type="PROSITE" id="PS00070">
    <property type="entry name" value="ALDEHYDE_DEHYDR_CYS"/>
    <property type="match status" value="1"/>
</dbReference>
<dbReference type="VEuPathDB" id="VectorBase:GAUT051642"/>
<dbReference type="CDD" id="cd07103">
    <property type="entry name" value="ALDH_F5_SSADH_GabD"/>
    <property type="match status" value="1"/>
</dbReference>
<reference evidence="10" key="1">
    <citation type="submission" date="2020-05" db="UniProtKB">
        <authorList>
            <consortium name="EnsemblMetazoa"/>
        </authorList>
    </citation>
    <scope>IDENTIFICATION</scope>
    <source>
        <strain evidence="10">TTRI</strain>
    </source>
</reference>
<dbReference type="Gene3D" id="3.40.309.10">
    <property type="entry name" value="Aldehyde Dehydrogenase, Chain A, domain 2"/>
    <property type="match status" value="1"/>
</dbReference>
<protein>
    <recommendedName>
        <fullName evidence="4">Succinate-semialdehyde dehydrogenase, mitochondrial</fullName>
        <ecNumber evidence="3">1.2.1.24</ecNumber>
    </recommendedName>
    <alternativeName>
        <fullName evidence="6">NAD(+)-dependent succinic semialdehyde dehydrogenase</fullName>
    </alternativeName>
</protein>
<dbReference type="STRING" id="7395.A0A1A9VYC2"/>
<dbReference type="PROSITE" id="PS00687">
    <property type="entry name" value="ALDEHYDE_DEHYDR_GLU"/>
    <property type="match status" value="1"/>
</dbReference>
<evidence type="ECO:0000313" key="11">
    <source>
        <dbReference type="Proteomes" id="UP000078200"/>
    </source>
</evidence>
<dbReference type="GO" id="GO:0009450">
    <property type="term" value="P:gamma-aminobutyric acid catabolic process"/>
    <property type="evidence" value="ECO:0007669"/>
    <property type="project" value="TreeGrafter"/>
</dbReference>
<dbReference type="PANTHER" id="PTHR43353:SF5">
    <property type="entry name" value="SUCCINATE-SEMIALDEHYDE DEHYDROGENASE, MITOCHONDRIAL"/>
    <property type="match status" value="1"/>
</dbReference>
<dbReference type="GO" id="GO:0004777">
    <property type="term" value="F:succinate-semialdehyde dehydrogenase (NAD+) activity"/>
    <property type="evidence" value="ECO:0007669"/>
    <property type="project" value="UniProtKB-EC"/>
</dbReference>
<dbReference type="InterPro" id="IPR016161">
    <property type="entry name" value="Ald_DH/histidinol_DH"/>
</dbReference>
<evidence type="ECO:0000256" key="5">
    <source>
        <dbReference type="ARBA" id="ARBA00023002"/>
    </source>
</evidence>
<evidence type="ECO:0000256" key="2">
    <source>
        <dbReference type="ARBA" id="ARBA00009986"/>
    </source>
</evidence>
<dbReference type="InterPro" id="IPR050740">
    <property type="entry name" value="Aldehyde_DH_Superfamily"/>
</dbReference>